<keyword evidence="1" id="KW-1133">Transmembrane helix</keyword>
<accession>A0A0V0I4X1</accession>
<proteinExistence type="predicted"/>
<dbReference type="EMBL" id="GEDG01011293">
    <property type="protein sequence ID" value="JAP27322.1"/>
    <property type="molecule type" value="Transcribed_RNA"/>
</dbReference>
<reference evidence="2" key="1">
    <citation type="submission" date="2015-12" db="EMBL/GenBank/DDBJ databases">
        <title>Gene expression during late stages of embryo sac development: a critical building block for successful pollen-pistil interactions.</title>
        <authorList>
            <person name="Liu Y."/>
            <person name="Joly V."/>
            <person name="Sabar M."/>
            <person name="Matton D.P."/>
        </authorList>
    </citation>
    <scope>NUCLEOTIDE SEQUENCE</scope>
</reference>
<organism evidence="2">
    <name type="scientific">Solanum chacoense</name>
    <name type="common">Chaco potato</name>
    <dbReference type="NCBI Taxonomy" id="4108"/>
    <lineage>
        <taxon>Eukaryota</taxon>
        <taxon>Viridiplantae</taxon>
        <taxon>Streptophyta</taxon>
        <taxon>Embryophyta</taxon>
        <taxon>Tracheophyta</taxon>
        <taxon>Spermatophyta</taxon>
        <taxon>Magnoliopsida</taxon>
        <taxon>eudicotyledons</taxon>
        <taxon>Gunneridae</taxon>
        <taxon>Pentapetalae</taxon>
        <taxon>asterids</taxon>
        <taxon>lamiids</taxon>
        <taxon>Solanales</taxon>
        <taxon>Solanaceae</taxon>
        <taxon>Solanoideae</taxon>
        <taxon>Solaneae</taxon>
        <taxon>Solanum</taxon>
    </lineage>
</organism>
<evidence type="ECO:0000313" key="2">
    <source>
        <dbReference type="EMBL" id="JAP27322.1"/>
    </source>
</evidence>
<feature type="transmembrane region" description="Helical" evidence="1">
    <location>
        <begin position="42"/>
        <end position="64"/>
    </location>
</feature>
<name>A0A0V0I4X1_SOLCH</name>
<evidence type="ECO:0000256" key="1">
    <source>
        <dbReference type="SAM" id="Phobius"/>
    </source>
</evidence>
<protein>
    <submittedName>
        <fullName evidence="2">Putative ovule protein</fullName>
    </submittedName>
</protein>
<sequence>MSFGEPSSNQHLWTPATTINHSPSPVKLRRTPIKLQNTTVQFFSQSFDVVCLLLSLVFLLFGGVKIC</sequence>
<keyword evidence="1" id="KW-0812">Transmembrane</keyword>
<dbReference type="AlphaFoldDB" id="A0A0V0I4X1"/>
<keyword evidence="1" id="KW-0472">Membrane</keyword>